<evidence type="ECO:0000313" key="1">
    <source>
        <dbReference type="EMBL" id="QIC71709.1"/>
    </source>
</evidence>
<name>A0A6C0Y6E4_9GAMM</name>
<organism evidence="1 2">
    <name type="scientific">Acinetobacter indicus</name>
    <dbReference type="NCBI Taxonomy" id="756892"/>
    <lineage>
        <taxon>Bacteria</taxon>
        <taxon>Pseudomonadati</taxon>
        <taxon>Pseudomonadota</taxon>
        <taxon>Gammaproteobacteria</taxon>
        <taxon>Moraxellales</taxon>
        <taxon>Moraxellaceae</taxon>
        <taxon>Acinetobacter</taxon>
    </lineage>
</organism>
<proteinExistence type="predicted"/>
<dbReference type="Proteomes" id="UP000503440">
    <property type="component" value="Plasmid pB18-1"/>
</dbReference>
<reference evidence="1 2" key="1">
    <citation type="submission" date="2019-09" db="EMBL/GenBank/DDBJ databases">
        <title>Non-baumannii Acinetobacter spp. carrying blaNDM-1 isolated in China.</title>
        <authorList>
            <person name="Cui C."/>
            <person name="Chen C."/>
            <person name="Sun J."/>
            <person name="Liu Y."/>
        </authorList>
    </citation>
    <scope>NUCLEOTIDE SEQUENCE [LARGE SCALE GENOMIC DNA]</scope>
    <source>
        <strain evidence="1 2">B18</strain>
        <plasmid evidence="2">pb18-1</plasmid>
    </source>
</reference>
<accession>A0A6C0Y6E4</accession>
<protein>
    <submittedName>
        <fullName evidence="1">Uncharacterized protein</fullName>
    </submittedName>
</protein>
<dbReference type="RefSeq" id="WP_163146367.1">
    <property type="nucleotide sequence ID" value="NZ_CP044456.1"/>
</dbReference>
<evidence type="ECO:0000313" key="2">
    <source>
        <dbReference type="Proteomes" id="UP000503440"/>
    </source>
</evidence>
<dbReference type="EMBL" id="CP044456">
    <property type="protein sequence ID" value="QIC71709.1"/>
    <property type="molecule type" value="Genomic_DNA"/>
</dbReference>
<gene>
    <name evidence="1" type="ORF">FSC09_15040</name>
</gene>
<dbReference type="AlphaFoldDB" id="A0A6C0Y6E4"/>
<sequence length="351" mass="39390">MNTILSFEGNITTVTPFTVQLPNKNNVFPHSMEGLPIIQSSTIRGWLRHSVHNAIAAMANHQGQSFDVAEHHFMGLGLDVHNQLSKVSQMERKKINRNLKEQNPFFAVFGRWLSGGRLVVNNAVANKKDAVIQIGSSSSTNILKSDPHVLQQIDPSTISELDSILLAKVASADIKSDTKNEIKALQAKLNKPDIDPNLEKLIQKSIKSLETKMSELEKAERGVGPHRKVNNTVALAENVVLKHSMRLNNPSEKDFIFFVWSIFTASKHPIGGKVGQGYGQIEFEWDIYSETLFDVTRKHIGVIGFNQKEGFYLKANDDIEKLQKLLKKENFNIETISKIIAEKCTSYGKFR</sequence>
<geneLocation type="plasmid" evidence="2">
    <name>pb18-1</name>
</geneLocation>
<keyword evidence="1" id="KW-0614">Plasmid</keyword>